<gene>
    <name evidence="3" type="ORF">UFOVP1025_8</name>
    <name evidence="4" type="ORF">UFOVP1628_11</name>
    <name evidence="1" type="ORF">UFOVP852_26</name>
    <name evidence="2" type="ORF">UFOVP948_49</name>
</gene>
<evidence type="ECO:0000313" key="1">
    <source>
        <dbReference type="EMBL" id="CAB4166285.1"/>
    </source>
</evidence>
<reference evidence="3" key="1">
    <citation type="submission" date="2020-05" db="EMBL/GenBank/DDBJ databases">
        <authorList>
            <person name="Chiriac C."/>
            <person name="Salcher M."/>
            <person name="Ghai R."/>
            <person name="Kavagutti S V."/>
        </authorList>
    </citation>
    <scope>NUCLEOTIDE SEQUENCE</scope>
</reference>
<accession>A0A6J5QBQ5</accession>
<dbReference type="EMBL" id="LR796896">
    <property type="protein sequence ID" value="CAB4173337.1"/>
    <property type="molecule type" value="Genomic_DNA"/>
</dbReference>
<dbReference type="EMBL" id="LR796971">
    <property type="protein sequence ID" value="CAB4178848.1"/>
    <property type="molecule type" value="Genomic_DNA"/>
</dbReference>
<proteinExistence type="predicted"/>
<organism evidence="3">
    <name type="scientific">uncultured Caudovirales phage</name>
    <dbReference type="NCBI Taxonomy" id="2100421"/>
    <lineage>
        <taxon>Viruses</taxon>
        <taxon>Duplodnaviria</taxon>
        <taxon>Heunggongvirae</taxon>
        <taxon>Uroviricota</taxon>
        <taxon>Caudoviricetes</taxon>
        <taxon>Peduoviridae</taxon>
        <taxon>Maltschvirus</taxon>
        <taxon>Maltschvirus maltsch</taxon>
    </lineage>
</organism>
<evidence type="ECO:0000313" key="3">
    <source>
        <dbReference type="EMBL" id="CAB4178848.1"/>
    </source>
</evidence>
<name>A0A6J5QBQ5_9CAUD</name>
<evidence type="ECO:0000313" key="2">
    <source>
        <dbReference type="EMBL" id="CAB4173337.1"/>
    </source>
</evidence>
<evidence type="ECO:0000313" key="4">
    <source>
        <dbReference type="EMBL" id="CAB4219850.1"/>
    </source>
</evidence>
<sequence length="58" mass="6587">MTSEEYGKQLGVSKSSARKLLESMVKSGELKKVIKTHQVYWGNSLRTVRQIDYQGALK</sequence>
<dbReference type="EMBL" id="LR797488">
    <property type="protein sequence ID" value="CAB4219850.1"/>
    <property type="molecule type" value="Genomic_DNA"/>
</dbReference>
<protein>
    <submittedName>
        <fullName evidence="3">Uncharacterized protein</fullName>
    </submittedName>
</protein>
<dbReference type="EMBL" id="LR796780">
    <property type="protein sequence ID" value="CAB4166285.1"/>
    <property type="molecule type" value="Genomic_DNA"/>
</dbReference>